<evidence type="ECO:0008006" key="3">
    <source>
        <dbReference type="Google" id="ProtNLM"/>
    </source>
</evidence>
<dbReference type="InterPro" id="IPR022224">
    <property type="entry name" value="DUF3750"/>
</dbReference>
<organism evidence="1 2">
    <name type="scientific">Bdellovibrio bacteriovorus (strain ATCC 15356 / DSM 50701 / NCIMB 9529 / HD100)</name>
    <dbReference type="NCBI Taxonomy" id="264462"/>
    <lineage>
        <taxon>Bacteria</taxon>
        <taxon>Pseudomonadati</taxon>
        <taxon>Bdellovibrionota</taxon>
        <taxon>Bdellovibrionia</taxon>
        <taxon>Bdellovibrionales</taxon>
        <taxon>Pseudobdellovibrionaceae</taxon>
        <taxon>Bdellovibrio</taxon>
    </lineage>
</organism>
<reference evidence="1 2" key="1">
    <citation type="journal article" date="2004" name="Science">
        <title>A predator unmasked: life cycle of Bdellovibrio bacteriovorus from a genomic perspective.</title>
        <authorList>
            <person name="Rendulic S."/>
            <person name="Jagtap P."/>
            <person name="Rosinus A."/>
            <person name="Eppinger M."/>
            <person name="Baar C."/>
            <person name="Lanz C."/>
            <person name="Keller H."/>
            <person name="Lambert C."/>
            <person name="Evans K.J."/>
            <person name="Goesmann A."/>
            <person name="Meyer F."/>
            <person name="Sockett R.E."/>
            <person name="Schuster S.C."/>
        </authorList>
    </citation>
    <scope>NUCLEOTIDE SEQUENCE [LARGE SCALE GENOMIC DNA]</scope>
    <source>
        <strain evidence="2">ATCC 15356 / DSM 50701 / NCIMB 9529 / HD100</strain>
    </source>
</reference>
<dbReference type="Pfam" id="PF12570">
    <property type="entry name" value="DUF3750"/>
    <property type="match status" value="1"/>
</dbReference>
<keyword evidence="2" id="KW-1185">Reference proteome</keyword>
<evidence type="ECO:0000313" key="1">
    <source>
        <dbReference type="EMBL" id="CAE78714.1"/>
    </source>
</evidence>
<dbReference type="STRING" id="264462.Bd0758"/>
<gene>
    <name evidence="1" type="ordered locus">Bd0758</name>
</gene>
<dbReference type="EMBL" id="BX842648">
    <property type="protein sequence ID" value="CAE78714.1"/>
    <property type="molecule type" value="Genomic_DNA"/>
</dbReference>
<accession>Q6MPT3</accession>
<protein>
    <recommendedName>
        <fullName evidence="3">DUF3750 domain-containing protein</fullName>
    </recommendedName>
</protein>
<evidence type="ECO:0000313" key="2">
    <source>
        <dbReference type="Proteomes" id="UP000008080"/>
    </source>
</evidence>
<name>Q6MPT3_BDEBA</name>
<dbReference type="Proteomes" id="UP000008080">
    <property type="component" value="Chromosome"/>
</dbReference>
<dbReference type="eggNOG" id="ENOG502Z88I">
    <property type="taxonomic scope" value="Bacteria"/>
</dbReference>
<dbReference type="HOGENOM" id="CLU_095595_0_0_7"/>
<sequence>MSPEQTSAFNPAKTQKIVHTGGMKLIGSVIAFMLLGVQSQAQDWRTATRDSAHLAPTPQEEKGAVVQVYAARTVSWRGYFAVHSWIATKAKGADHYRTYHVIGWRVKRGLEAVRIETDIPDRHWFGAKPDLIEDLRGAEAEAAIPQIDKLARDYAYKNTYRAYPGPNSNTFISHIIRNVPELKVELPPHAIGKDWINQADLVGWSESKTGVQFSLFGMLGLTVGLGEGVELNLLGLNFGVDFMRPALKLPMVGRVGMTDKP</sequence>
<proteinExistence type="predicted"/>
<dbReference type="AlphaFoldDB" id="Q6MPT3"/>
<dbReference type="KEGG" id="bba:Bd0758"/>